<dbReference type="InterPro" id="IPR050792">
    <property type="entry name" value="ADP-ribosylglycohydrolase"/>
</dbReference>
<protein>
    <recommendedName>
        <fullName evidence="6">ADP-ribosylation/Crystallin J1</fullName>
    </recommendedName>
</protein>
<feature type="binding site" evidence="3">
    <location>
        <position position="465"/>
    </location>
    <ligand>
        <name>Mg(2+)</name>
        <dbReference type="ChEBI" id="CHEBI:18420"/>
        <label>1</label>
    </ligand>
</feature>
<dbReference type="Gene3D" id="1.10.4080.10">
    <property type="entry name" value="ADP-ribosylation/Crystallin J1"/>
    <property type="match status" value="1"/>
</dbReference>
<dbReference type="AlphaFoldDB" id="A0A3P3XPV9"/>
<dbReference type="GO" id="GO:0046872">
    <property type="term" value="F:metal ion binding"/>
    <property type="evidence" value="ECO:0007669"/>
    <property type="project" value="UniProtKB-KW"/>
</dbReference>
<sequence length="518" mass="56981">MNSKHAWQIDRELRLSAVPLDRRTHQSNWYTSETTFPVGDDLIALFWFSSVPGSGAPEIPYLEMVQAMGNKGYDVSAAERLLYEGMEEARKCGILDRARFGSRESDAAAQANFEQPAYPGSRENATARAPNPAVSPELRALTAELLHEIHCAPRDPSHPYWNYVHPAEWEAVRAEMPAAETSVGRRGAVPESSAIESPAAQRPPLPDNPEARIHAGWLGQLAGGAFGTAIEGYHSAQLQKVYGRIDAYITDPETVNDDVVYELAFLDAFERCGRDITSRDIGREWVKQIPFGWSAEWVALHNMAEGILPPESGSWHNPYSDWIGAQMRGMVCGLVAPARPMEAARLAHIDGVVSHAENGVYGEMYAAVLTALAFTEGEPRALLREAARFIPKRSEYAAILEKCIDTAARARSAEAAWDILDKYFERYNWIHAYPNIAAGITALWFGNGDMTESFRILAHAGLDVDCNAGLVGTVLGIMGGVPEKWAQPLHDTLETYLAGKERLGIRELAARTARLAAL</sequence>
<comment type="cofactor">
    <cofactor evidence="3">
        <name>Mg(2+)</name>
        <dbReference type="ChEBI" id="CHEBI:18420"/>
    </cofactor>
    <text evidence="3">Binds 2 magnesium ions per subunit.</text>
</comment>
<evidence type="ECO:0000256" key="2">
    <source>
        <dbReference type="ARBA" id="ARBA00022801"/>
    </source>
</evidence>
<accession>A0A3P3XPV9</accession>
<feature type="binding site" evidence="3">
    <location>
        <position position="463"/>
    </location>
    <ligand>
        <name>Mg(2+)</name>
        <dbReference type="ChEBI" id="CHEBI:18420"/>
        <label>1</label>
    </ligand>
</feature>
<keyword evidence="2" id="KW-0378">Hydrolase</keyword>
<evidence type="ECO:0000256" key="1">
    <source>
        <dbReference type="ARBA" id="ARBA00010702"/>
    </source>
</evidence>
<keyword evidence="3" id="KW-0479">Metal-binding</keyword>
<dbReference type="PANTHER" id="PTHR16222">
    <property type="entry name" value="ADP-RIBOSYLGLYCOHYDROLASE"/>
    <property type="match status" value="1"/>
</dbReference>
<name>A0A3P3XPV9_9SPIR</name>
<proteinExistence type="inferred from homology"/>
<dbReference type="GO" id="GO:0016787">
    <property type="term" value="F:hydrolase activity"/>
    <property type="evidence" value="ECO:0007669"/>
    <property type="project" value="UniProtKB-KW"/>
</dbReference>
<feature type="binding site" evidence="3">
    <location>
        <position position="257"/>
    </location>
    <ligand>
        <name>Mg(2+)</name>
        <dbReference type="ChEBI" id="CHEBI:18420"/>
        <label>1</label>
    </ligand>
</feature>
<feature type="region of interest" description="Disordered" evidence="4">
    <location>
        <begin position="182"/>
        <end position="210"/>
    </location>
</feature>
<organism evidence="5">
    <name type="scientific">uncultured spirochete</name>
    <dbReference type="NCBI Taxonomy" id="156406"/>
    <lineage>
        <taxon>Bacteria</taxon>
        <taxon>Pseudomonadati</taxon>
        <taxon>Spirochaetota</taxon>
        <taxon>Spirochaetia</taxon>
        <taxon>Spirochaetales</taxon>
        <taxon>environmental samples</taxon>
    </lineage>
</organism>
<dbReference type="InterPro" id="IPR005502">
    <property type="entry name" value="Ribosyl_crysJ1"/>
</dbReference>
<dbReference type="Pfam" id="PF03747">
    <property type="entry name" value="ADP_ribosyl_GH"/>
    <property type="match status" value="1"/>
</dbReference>
<gene>
    <name evidence="5" type="ORF">SPIRO4BDMA_40908</name>
</gene>
<dbReference type="InterPro" id="IPR036705">
    <property type="entry name" value="Ribosyl_crysJ1_sf"/>
</dbReference>
<reference evidence="5" key="1">
    <citation type="submission" date="2017-02" db="EMBL/GenBank/DDBJ databases">
        <authorList>
            <person name="Regsiter A."/>
            <person name="William W."/>
        </authorList>
    </citation>
    <scope>NUCLEOTIDE SEQUENCE</scope>
    <source>
        <strain evidence="5">BdmA 4</strain>
    </source>
</reference>
<evidence type="ECO:0000313" key="5">
    <source>
        <dbReference type="EMBL" id="SLM18336.1"/>
    </source>
</evidence>
<comment type="similarity">
    <text evidence="1">Belongs to the ADP-ribosylglycohydrolase family.</text>
</comment>
<evidence type="ECO:0000256" key="4">
    <source>
        <dbReference type="SAM" id="MobiDB-lite"/>
    </source>
</evidence>
<keyword evidence="3" id="KW-0460">Magnesium</keyword>
<dbReference type="EMBL" id="FWDO01000004">
    <property type="protein sequence ID" value="SLM18336.1"/>
    <property type="molecule type" value="Genomic_DNA"/>
</dbReference>
<evidence type="ECO:0008006" key="6">
    <source>
        <dbReference type="Google" id="ProtNLM"/>
    </source>
</evidence>
<dbReference type="PANTHER" id="PTHR16222:SF24">
    <property type="entry name" value="ADP-RIBOSYLHYDROLASE ARH3"/>
    <property type="match status" value="1"/>
</dbReference>
<evidence type="ECO:0000256" key="3">
    <source>
        <dbReference type="PIRSR" id="PIRSR605502-1"/>
    </source>
</evidence>
<feature type="binding site" evidence="3">
    <location>
        <position position="258"/>
    </location>
    <ligand>
        <name>Mg(2+)</name>
        <dbReference type="ChEBI" id="CHEBI:18420"/>
        <label>1</label>
    </ligand>
</feature>
<dbReference type="SUPFAM" id="SSF101478">
    <property type="entry name" value="ADP-ribosylglycohydrolase"/>
    <property type="match status" value="1"/>
</dbReference>